<feature type="transmembrane region" description="Helical" evidence="1">
    <location>
        <begin position="44"/>
        <end position="62"/>
    </location>
</feature>
<dbReference type="PROSITE" id="PS50883">
    <property type="entry name" value="EAL"/>
    <property type="match status" value="1"/>
</dbReference>
<organism evidence="4">
    <name type="scientific">uncultured Nocardioidaceae bacterium</name>
    <dbReference type="NCBI Taxonomy" id="253824"/>
    <lineage>
        <taxon>Bacteria</taxon>
        <taxon>Bacillati</taxon>
        <taxon>Actinomycetota</taxon>
        <taxon>Actinomycetes</taxon>
        <taxon>Propionibacteriales</taxon>
        <taxon>Nocardioidaceae</taxon>
        <taxon>environmental samples</taxon>
    </lineage>
</organism>
<dbReference type="PANTHER" id="PTHR44757">
    <property type="entry name" value="DIGUANYLATE CYCLASE DGCP"/>
    <property type="match status" value="1"/>
</dbReference>
<dbReference type="CDD" id="cd01949">
    <property type="entry name" value="GGDEF"/>
    <property type="match status" value="1"/>
</dbReference>
<keyword evidence="1" id="KW-0812">Transmembrane</keyword>
<reference evidence="4" key="1">
    <citation type="submission" date="2020-02" db="EMBL/GenBank/DDBJ databases">
        <authorList>
            <person name="Meier V. D."/>
        </authorList>
    </citation>
    <scope>NUCLEOTIDE SEQUENCE</scope>
    <source>
        <strain evidence="4">AVDCRST_MAG72</strain>
    </source>
</reference>
<dbReference type="Pfam" id="PF00990">
    <property type="entry name" value="GGDEF"/>
    <property type="match status" value="1"/>
</dbReference>
<evidence type="ECO:0000256" key="1">
    <source>
        <dbReference type="SAM" id="Phobius"/>
    </source>
</evidence>
<dbReference type="PANTHER" id="PTHR44757:SF2">
    <property type="entry name" value="BIOFILM ARCHITECTURE MAINTENANCE PROTEIN MBAA"/>
    <property type="match status" value="1"/>
</dbReference>
<evidence type="ECO:0000259" key="3">
    <source>
        <dbReference type="PROSITE" id="PS50887"/>
    </source>
</evidence>
<dbReference type="CDD" id="cd01948">
    <property type="entry name" value="EAL"/>
    <property type="match status" value="1"/>
</dbReference>
<evidence type="ECO:0000259" key="2">
    <source>
        <dbReference type="PROSITE" id="PS50883"/>
    </source>
</evidence>
<keyword evidence="1" id="KW-1133">Transmembrane helix</keyword>
<feature type="transmembrane region" description="Helical" evidence="1">
    <location>
        <begin position="14"/>
        <end position="32"/>
    </location>
</feature>
<dbReference type="SUPFAM" id="SSF141868">
    <property type="entry name" value="EAL domain-like"/>
    <property type="match status" value="1"/>
</dbReference>
<dbReference type="SUPFAM" id="SSF55073">
    <property type="entry name" value="Nucleotide cyclase"/>
    <property type="match status" value="1"/>
</dbReference>
<proteinExistence type="predicted"/>
<dbReference type="InterPro" id="IPR035919">
    <property type="entry name" value="EAL_sf"/>
</dbReference>
<dbReference type="Gene3D" id="3.30.70.270">
    <property type="match status" value="1"/>
</dbReference>
<name>A0A6J4M4K4_9ACTN</name>
<feature type="transmembrane region" description="Helical" evidence="1">
    <location>
        <begin position="184"/>
        <end position="205"/>
    </location>
</feature>
<accession>A0A6J4M4K4</accession>
<dbReference type="SMART" id="SM00267">
    <property type="entry name" value="GGDEF"/>
    <property type="match status" value="1"/>
</dbReference>
<dbReference type="EMBL" id="CADCUJ010000054">
    <property type="protein sequence ID" value="CAA9347936.1"/>
    <property type="molecule type" value="Genomic_DNA"/>
</dbReference>
<dbReference type="InterPro" id="IPR043128">
    <property type="entry name" value="Rev_trsase/Diguanyl_cyclase"/>
</dbReference>
<dbReference type="Pfam" id="PF00563">
    <property type="entry name" value="EAL"/>
    <property type="match status" value="1"/>
</dbReference>
<dbReference type="InterPro" id="IPR052155">
    <property type="entry name" value="Biofilm_reg_signaling"/>
</dbReference>
<evidence type="ECO:0000313" key="4">
    <source>
        <dbReference type="EMBL" id="CAA9347936.1"/>
    </source>
</evidence>
<dbReference type="AlphaFoldDB" id="A0A6J4M4K4"/>
<feature type="transmembrane region" description="Helical" evidence="1">
    <location>
        <begin position="211"/>
        <end position="233"/>
    </location>
</feature>
<feature type="domain" description="EAL" evidence="2">
    <location>
        <begin position="517"/>
        <end position="773"/>
    </location>
</feature>
<dbReference type="NCBIfam" id="TIGR00254">
    <property type="entry name" value="GGDEF"/>
    <property type="match status" value="1"/>
</dbReference>
<dbReference type="FunFam" id="3.30.70.270:FF:000001">
    <property type="entry name" value="Diguanylate cyclase domain protein"/>
    <property type="match status" value="1"/>
</dbReference>
<feature type="domain" description="GGDEF" evidence="3">
    <location>
        <begin position="377"/>
        <end position="508"/>
    </location>
</feature>
<dbReference type="InterPro" id="IPR001633">
    <property type="entry name" value="EAL_dom"/>
</dbReference>
<protein>
    <submittedName>
        <fullName evidence="4">Diguanylate cyclase/phosphodiesterase (GGDEF &amp; EAL domains) with PAS/PAC sensor(S)</fullName>
    </submittedName>
</protein>
<feature type="transmembrane region" description="Helical" evidence="1">
    <location>
        <begin position="149"/>
        <end position="172"/>
    </location>
</feature>
<dbReference type="SMART" id="SM00052">
    <property type="entry name" value="EAL"/>
    <property type="match status" value="1"/>
</dbReference>
<dbReference type="Gene3D" id="3.20.20.450">
    <property type="entry name" value="EAL domain"/>
    <property type="match status" value="1"/>
</dbReference>
<dbReference type="PROSITE" id="PS50887">
    <property type="entry name" value="GGDEF"/>
    <property type="match status" value="1"/>
</dbReference>
<feature type="transmembrane region" description="Helical" evidence="1">
    <location>
        <begin position="118"/>
        <end position="137"/>
    </location>
</feature>
<sequence length="788" mass="85475">MSPATDAPQSQSPLSYRIFDAMVLGFGLLILASDATNLLRDGWSVPWLHLLTIPLIVLIARFPLVLDVAGGGIEIGFDSCVLMFLICTLPPHEAMMLWSLGVVASQLTNDKRADSKRFNIGVGIIGGAVATMVITGLRGDTLSTPRELFAVAVGAACYFATDFLVTAVSIVLEEKSSLRKQVQQPGTALAVACFVPFDSLGYLGAVVLRFGAWWMIVLLAVPLVTMLIATRAVTRGREHARRLSVLFDAAVRTQTLTETRQVAEALLEDARRLLQLSRVEIRPFAPESNEIGVELSDGQREQWIVAPLHHRARSTGAADQQALEALGAVASDAFARLRLTDEMTHLARHDVLTNLPNRALLLDRVEHALRNSRRHGRRIALLFCDLDGFKQVNDRFGHAAGDAVLVEVAQRLTSCVRDTDTVARLGGDEFAILLEDVQPDQVDAACERILAALRPSANVAGRQLPLSTSIGVALGDTGRSAEHLLRNADMAMYEAKSLGKDRWVKYQPSLGRSRVRHLELVEALRAAVDAGELRLAYQPVVQLQTGRIVGVEALARWTSGGVPVPPDVFIGAAEESGLVVALGDLVFDLVAADASMLREAAGGALTVGVNISAQQLREPTFVSKVEETMAQMPGVDLILEITERDFVDNDSMALEAMARLSDEGVPFAIDDFGVGFSSIGYLQHMPVKILKIDRSFLVDIDSDERSCGLLRSIMMMGQALGLDVVVEGVERATQVEHLRDHVVETGATTFAQGYLLHRPMPLGEVVEVIRSNSDLRELVLPAPERTSA</sequence>
<gene>
    <name evidence="4" type="ORF">AVDCRST_MAG72-1234</name>
</gene>
<dbReference type="InterPro" id="IPR000160">
    <property type="entry name" value="GGDEF_dom"/>
</dbReference>
<dbReference type="InterPro" id="IPR029787">
    <property type="entry name" value="Nucleotide_cyclase"/>
</dbReference>
<keyword evidence="1" id="KW-0472">Membrane</keyword>